<evidence type="ECO:0000259" key="4">
    <source>
        <dbReference type="Pfam" id="PF04586"/>
    </source>
</evidence>
<dbReference type="GO" id="GO:0008233">
    <property type="term" value="F:peptidase activity"/>
    <property type="evidence" value="ECO:0007669"/>
    <property type="project" value="UniProtKB-KW"/>
</dbReference>
<evidence type="ECO:0000313" key="6">
    <source>
        <dbReference type="Proteomes" id="UP000269352"/>
    </source>
</evidence>
<evidence type="ECO:0000313" key="5">
    <source>
        <dbReference type="EMBL" id="GBR74535.1"/>
    </source>
</evidence>
<evidence type="ECO:0000256" key="2">
    <source>
        <dbReference type="ARBA" id="ARBA00022670"/>
    </source>
</evidence>
<keyword evidence="2" id="KW-0645">Protease</keyword>
<evidence type="ECO:0000256" key="3">
    <source>
        <dbReference type="ARBA" id="ARBA00022801"/>
    </source>
</evidence>
<dbReference type="InterPro" id="IPR054613">
    <property type="entry name" value="Peptidase_S78_dom"/>
</dbReference>
<accession>A0A388TDB6</accession>
<dbReference type="Proteomes" id="UP000269352">
    <property type="component" value="Unassembled WGS sequence"/>
</dbReference>
<organism evidence="5 6">
    <name type="scientific">Termititenax aidoneus</name>
    <dbReference type="NCBI Taxonomy" id="2218524"/>
    <lineage>
        <taxon>Bacteria</taxon>
        <taxon>Bacillati</taxon>
        <taxon>Candidatus Margulisiibacteriota</taxon>
        <taxon>Candidatus Termititenacia</taxon>
        <taxon>Candidatus Termititenacales</taxon>
        <taxon>Candidatus Termititenacaceae</taxon>
        <taxon>Candidatus Termititenax</taxon>
    </lineage>
</organism>
<dbReference type="AlphaFoldDB" id="A0A388TDB6"/>
<keyword evidence="6" id="KW-1185">Reference proteome</keyword>
<reference evidence="5 6" key="1">
    <citation type="journal article" date="2019" name="ISME J.">
        <title>Genome analyses of uncultured TG2/ZB3 bacteria in 'Margulisbacteria' specifically attached to ectosymbiotic spirochetes of protists in the termite gut.</title>
        <authorList>
            <person name="Utami Y.D."/>
            <person name="Kuwahara H."/>
            <person name="Igai K."/>
            <person name="Murakami T."/>
            <person name="Sugaya K."/>
            <person name="Morikawa T."/>
            <person name="Nagura Y."/>
            <person name="Yuki M."/>
            <person name="Deevong P."/>
            <person name="Inoue T."/>
            <person name="Kihara K."/>
            <person name="Lo N."/>
            <person name="Yamada A."/>
            <person name="Ohkuma M."/>
            <person name="Hongoh Y."/>
        </authorList>
    </citation>
    <scope>NUCLEOTIDE SEQUENCE [LARGE SCALE GENOMIC DNA]</scope>
    <source>
        <strain evidence="5">NkOx7-01</strain>
    </source>
</reference>
<dbReference type="EMBL" id="BGZN01000052">
    <property type="protein sequence ID" value="GBR74535.1"/>
    <property type="molecule type" value="Genomic_DNA"/>
</dbReference>
<comment type="caution">
    <text evidence="5">The sequence shown here is derived from an EMBL/GenBank/DDBJ whole genome shotgun (WGS) entry which is preliminary data.</text>
</comment>
<keyword evidence="3" id="KW-0378">Hydrolase</keyword>
<protein>
    <submittedName>
        <fullName evidence="5">Peptidase U35 phage prohead</fullName>
    </submittedName>
</protein>
<proteinExistence type="predicted"/>
<keyword evidence="1" id="KW-1188">Viral release from host cell</keyword>
<name>A0A388TDB6_TERA1</name>
<dbReference type="GO" id="GO:0006508">
    <property type="term" value="P:proteolysis"/>
    <property type="evidence" value="ECO:0007669"/>
    <property type="project" value="UniProtKB-KW"/>
</dbReference>
<feature type="domain" description="Prohead serine protease" evidence="4">
    <location>
        <begin position="24"/>
        <end position="165"/>
    </location>
</feature>
<dbReference type="Pfam" id="PF04586">
    <property type="entry name" value="Peptidase_S78"/>
    <property type="match status" value="1"/>
</dbReference>
<sequence>MKTQELKLLCSDTQYRFEVVKEGETEKVYHYAYASVFGSAQNKNTYGLYIAPHNGQRVFNLERHKANPVMLADHIMQLDHIMGTFIYPDTKEDTHGLAVKFIFMDKPQTDGMKHAIEAFRSGHARTLSINGIATFGDPDDENHITAFDVWEISGVAVPADNKAIDTTVPIAHAASPNAEADRLKALREKYGAAVVDEIMGKIKKLKEQNHE</sequence>
<evidence type="ECO:0000256" key="1">
    <source>
        <dbReference type="ARBA" id="ARBA00022612"/>
    </source>
</evidence>
<gene>
    <name evidence="5" type="ORF">NO1_1694</name>
</gene>